<feature type="non-terminal residue" evidence="2">
    <location>
        <position position="1"/>
    </location>
</feature>
<dbReference type="OrthoDB" id="5375264at2759"/>
<dbReference type="EMBL" id="KZ824312">
    <property type="protein sequence ID" value="RAL08565.1"/>
    <property type="molecule type" value="Genomic_DNA"/>
</dbReference>
<dbReference type="Proteomes" id="UP000248961">
    <property type="component" value="Unassembled WGS sequence"/>
</dbReference>
<keyword evidence="3" id="KW-1185">Reference proteome</keyword>
<evidence type="ECO:0000313" key="2">
    <source>
        <dbReference type="EMBL" id="RAL08565.1"/>
    </source>
</evidence>
<feature type="compositionally biased region" description="Low complexity" evidence="1">
    <location>
        <begin position="1"/>
        <end position="13"/>
    </location>
</feature>
<dbReference type="RefSeq" id="XP_025547719.1">
    <property type="nucleotide sequence ID" value="XM_025691334.1"/>
</dbReference>
<dbReference type="STRING" id="1450537.A0A395HMS9"/>
<sequence>KKKQPTTTTTTKSTPKKKQPTKTGTGGGTPSKSPKTKLDPIPTTLAAASYSDRLILNMRDSQNSTWADINSAWKAETGLTVGQSTLRMRYNAMKANFSALDDEDETLFRQTKDALEAKFAQEKWRQIAEQMEAVNGKKFPPATLQKKWKEWEK</sequence>
<accession>A0A395HMS9</accession>
<proteinExistence type="predicted"/>
<dbReference type="VEuPathDB" id="FungiDB:BO97DRAFT_328730"/>
<evidence type="ECO:0000256" key="1">
    <source>
        <dbReference type="SAM" id="MobiDB-lite"/>
    </source>
</evidence>
<organism evidence="2 3">
    <name type="scientific">Aspergillus homomorphus (strain CBS 101889)</name>
    <dbReference type="NCBI Taxonomy" id="1450537"/>
    <lineage>
        <taxon>Eukaryota</taxon>
        <taxon>Fungi</taxon>
        <taxon>Dikarya</taxon>
        <taxon>Ascomycota</taxon>
        <taxon>Pezizomycotina</taxon>
        <taxon>Eurotiomycetes</taxon>
        <taxon>Eurotiomycetidae</taxon>
        <taxon>Eurotiales</taxon>
        <taxon>Aspergillaceae</taxon>
        <taxon>Aspergillus</taxon>
        <taxon>Aspergillus subgen. Circumdati</taxon>
    </lineage>
</organism>
<feature type="region of interest" description="Disordered" evidence="1">
    <location>
        <begin position="1"/>
        <end position="42"/>
    </location>
</feature>
<feature type="non-terminal residue" evidence="2">
    <location>
        <position position="153"/>
    </location>
</feature>
<dbReference type="AlphaFoldDB" id="A0A395HMS9"/>
<gene>
    <name evidence="2" type="ORF">BO97DRAFT_328730</name>
</gene>
<evidence type="ECO:0000313" key="3">
    <source>
        <dbReference type="Proteomes" id="UP000248961"/>
    </source>
</evidence>
<protein>
    <submittedName>
        <fullName evidence="2">Uncharacterized protein</fullName>
    </submittedName>
</protein>
<reference evidence="2 3" key="1">
    <citation type="submission" date="2018-02" db="EMBL/GenBank/DDBJ databases">
        <title>The genomes of Aspergillus section Nigri reveals drivers in fungal speciation.</title>
        <authorList>
            <consortium name="DOE Joint Genome Institute"/>
            <person name="Vesth T.C."/>
            <person name="Nybo J."/>
            <person name="Theobald S."/>
            <person name="Brandl J."/>
            <person name="Frisvad J.C."/>
            <person name="Nielsen K.F."/>
            <person name="Lyhne E.K."/>
            <person name="Kogle M.E."/>
            <person name="Kuo A."/>
            <person name="Riley R."/>
            <person name="Clum A."/>
            <person name="Nolan M."/>
            <person name="Lipzen A."/>
            <person name="Salamov A."/>
            <person name="Henrissat B."/>
            <person name="Wiebenga A."/>
            <person name="De vries R.P."/>
            <person name="Grigoriev I.V."/>
            <person name="Mortensen U.H."/>
            <person name="Andersen M.R."/>
            <person name="Baker S.E."/>
        </authorList>
    </citation>
    <scope>NUCLEOTIDE SEQUENCE [LARGE SCALE GENOMIC DNA]</scope>
    <source>
        <strain evidence="2 3">CBS 101889</strain>
    </source>
</reference>
<dbReference type="GeneID" id="37195623"/>
<name>A0A395HMS9_ASPHC</name>